<dbReference type="OrthoDB" id="3945418at2759"/>
<dbReference type="PROSITE" id="PS00086">
    <property type="entry name" value="CYTOCHROME_P450"/>
    <property type="match status" value="1"/>
</dbReference>
<dbReference type="PANTHER" id="PTHR24305:SF210">
    <property type="entry name" value="CYTOCHROME P450 MONOOXYGENASE ASQL-RELATED"/>
    <property type="match status" value="1"/>
</dbReference>
<keyword evidence="6 8" id="KW-0408">Iron</keyword>
<protein>
    <submittedName>
        <fullName evidence="10">Cytochrome P450</fullName>
    </submittedName>
</protein>
<dbReference type="CDD" id="cd11062">
    <property type="entry name" value="CYP58-like"/>
    <property type="match status" value="1"/>
</dbReference>
<keyword evidence="5 9" id="KW-0560">Oxidoreductase</keyword>
<evidence type="ECO:0000256" key="2">
    <source>
        <dbReference type="ARBA" id="ARBA00010617"/>
    </source>
</evidence>
<reference evidence="10 11" key="1">
    <citation type="submission" date="2016-12" db="EMBL/GenBank/DDBJ databases">
        <title>The genomes of Aspergillus section Nigri reveals drivers in fungal speciation.</title>
        <authorList>
            <consortium name="DOE Joint Genome Institute"/>
            <person name="Vesth T.C."/>
            <person name="Nybo J."/>
            <person name="Theobald S."/>
            <person name="Brandl J."/>
            <person name="Frisvad J.C."/>
            <person name="Nielsen K.F."/>
            <person name="Lyhne E.K."/>
            <person name="Kogle M.E."/>
            <person name="Kuo A."/>
            <person name="Riley R."/>
            <person name="Clum A."/>
            <person name="Nolan M."/>
            <person name="Lipzen A."/>
            <person name="Salamov A."/>
            <person name="Henrissat B."/>
            <person name="Wiebenga A."/>
            <person name="De Vries R.P."/>
            <person name="Grigoriev I.V."/>
            <person name="Mortensen U.H."/>
            <person name="Andersen M.R."/>
            <person name="Baker S.E."/>
        </authorList>
    </citation>
    <scope>NUCLEOTIDE SEQUENCE [LARGE SCALE GENOMIC DNA]</scope>
    <source>
        <strain evidence="10 11">CBS 121591</strain>
    </source>
</reference>
<dbReference type="Gene3D" id="1.10.630.10">
    <property type="entry name" value="Cytochrome P450"/>
    <property type="match status" value="1"/>
</dbReference>
<name>A0A319BWM8_9EURO</name>
<evidence type="ECO:0000256" key="6">
    <source>
        <dbReference type="ARBA" id="ARBA00023004"/>
    </source>
</evidence>
<dbReference type="VEuPathDB" id="FungiDB:BO82DRAFT_386905"/>
<dbReference type="STRING" id="1448315.A0A319BWM8"/>
<keyword evidence="11" id="KW-1185">Reference proteome</keyword>
<evidence type="ECO:0000256" key="7">
    <source>
        <dbReference type="ARBA" id="ARBA00023033"/>
    </source>
</evidence>
<evidence type="ECO:0000313" key="11">
    <source>
        <dbReference type="Proteomes" id="UP000248340"/>
    </source>
</evidence>
<evidence type="ECO:0000313" key="10">
    <source>
        <dbReference type="EMBL" id="PYH77104.1"/>
    </source>
</evidence>
<accession>A0A319BWM8</accession>
<dbReference type="InterPro" id="IPR017972">
    <property type="entry name" value="Cyt_P450_CS"/>
</dbReference>
<evidence type="ECO:0000256" key="5">
    <source>
        <dbReference type="ARBA" id="ARBA00023002"/>
    </source>
</evidence>
<dbReference type="PRINTS" id="PR00463">
    <property type="entry name" value="EP450I"/>
</dbReference>
<keyword evidence="4 8" id="KW-0479">Metal-binding</keyword>
<dbReference type="EMBL" id="KZ821746">
    <property type="protein sequence ID" value="PYH77104.1"/>
    <property type="molecule type" value="Genomic_DNA"/>
</dbReference>
<dbReference type="InterPro" id="IPR050121">
    <property type="entry name" value="Cytochrome_P450_monoxygenase"/>
</dbReference>
<keyword evidence="7 9" id="KW-0503">Monooxygenase</keyword>
<dbReference type="SUPFAM" id="SSF48264">
    <property type="entry name" value="Cytochrome P450"/>
    <property type="match status" value="1"/>
</dbReference>
<evidence type="ECO:0000256" key="8">
    <source>
        <dbReference type="PIRSR" id="PIRSR602401-1"/>
    </source>
</evidence>
<dbReference type="GO" id="GO:0004497">
    <property type="term" value="F:monooxygenase activity"/>
    <property type="evidence" value="ECO:0007669"/>
    <property type="project" value="UniProtKB-KW"/>
</dbReference>
<dbReference type="GO" id="GO:0005506">
    <property type="term" value="F:iron ion binding"/>
    <property type="evidence" value="ECO:0007669"/>
    <property type="project" value="InterPro"/>
</dbReference>
<evidence type="ECO:0000256" key="1">
    <source>
        <dbReference type="ARBA" id="ARBA00001971"/>
    </source>
</evidence>
<feature type="binding site" description="axial binding residue" evidence="8">
    <location>
        <position position="396"/>
    </location>
    <ligand>
        <name>heme</name>
        <dbReference type="ChEBI" id="CHEBI:30413"/>
    </ligand>
    <ligandPart>
        <name>Fe</name>
        <dbReference type="ChEBI" id="CHEBI:18248"/>
    </ligandPart>
</feature>
<dbReference type="GO" id="GO:0020037">
    <property type="term" value="F:heme binding"/>
    <property type="evidence" value="ECO:0007669"/>
    <property type="project" value="InterPro"/>
</dbReference>
<dbReference type="GO" id="GO:0016705">
    <property type="term" value="F:oxidoreductase activity, acting on paired donors, with incorporation or reduction of molecular oxygen"/>
    <property type="evidence" value="ECO:0007669"/>
    <property type="project" value="InterPro"/>
</dbReference>
<evidence type="ECO:0000256" key="9">
    <source>
        <dbReference type="RuleBase" id="RU000461"/>
    </source>
</evidence>
<proteinExistence type="inferred from homology"/>
<evidence type="ECO:0000256" key="4">
    <source>
        <dbReference type="ARBA" id="ARBA00022723"/>
    </source>
</evidence>
<sequence>MALSRLYWHPLRCIPGPRLAGLTGWWEFYFDVIESGTLVHRLPRLHQKYSRWVYRAGTEYRKAPGFYKALGYPNSLISILDPKKHRVFRNTIAPLFSPAAIDLCAPRIHQTVLRAAGRLAGGLETGSPIEIQRLFRCLAMDVIYATLLGQQDRFVVEYERPHELITSIDQFTDRMWLVKHFPIVNRIALNLPGYARFRQQCATWVEEVRQRRRQGQLTTPGGITTIFDAMLQPNEEKHYDSRTSDELIDEAALFIIAGSDTSAYTLTSATYYLLTNPGTLTCLREELDAHLAFDRTACDWEEVRKLPYLMAVIKETLRLSTPIPGITPRVVPSAGVQVQDYFLPGGTIVSITHRSIHDNADIFSEPTKFQPERWLGEKGKALDRWMVAFSKGSRQCIGSPLAYQEAALTLAHIFGRFELQLHDTDESNMNWVDHAVAVNSKPVQVRVLKDRWATPGRKCQPIGST</sequence>
<dbReference type="Proteomes" id="UP000248340">
    <property type="component" value="Unassembled WGS sequence"/>
</dbReference>
<evidence type="ECO:0000256" key="3">
    <source>
        <dbReference type="ARBA" id="ARBA00022617"/>
    </source>
</evidence>
<dbReference type="InterPro" id="IPR002401">
    <property type="entry name" value="Cyt_P450_E_grp-I"/>
</dbReference>
<dbReference type="InterPro" id="IPR001128">
    <property type="entry name" value="Cyt_P450"/>
</dbReference>
<dbReference type="GeneID" id="37141014"/>
<dbReference type="Pfam" id="PF00067">
    <property type="entry name" value="p450"/>
    <property type="match status" value="1"/>
</dbReference>
<organism evidence="10 11">
    <name type="scientific">Aspergillus uvarum CBS 121591</name>
    <dbReference type="NCBI Taxonomy" id="1448315"/>
    <lineage>
        <taxon>Eukaryota</taxon>
        <taxon>Fungi</taxon>
        <taxon>Dikarya</taxon>
        <taxon>Ascomycota</taxon>
        <taxon>Pezizomycotina</taxon>
        <taxon>Eurotiomycetes</taxon>
        <taxon>Eurotiomycetidae</taxon>
        <taxon>Eurotiales</taxon>
        <taxon>Aspergillaceae</taxon>
        <taxon>Aspergillus</taxon>
        <taxon>Aspergillus subgen. Circumdati</taxon>
    </lineage>
</organism>
<dbReference type="PRINTS" id="PR00385">
    <property type="entry name" value="P450"/>
</dbReference>
<dbReference type="PANTHER" id="PTHR24305">
    <property type="entry name" value="CYTOCHROME P450"/>
    <property type="match status" value="1"/>
</dbReference>
<keyword evidence="3 8" id="KW-0349">Heme</keyword>
<comment type="cofactor">
    <cofactor evidence="1 8">
        <name>heme</name>
        <dbReference type="ChEBI" id="CHEBI:30413"/>
    </cofactor>
</comment>
<dbReference type="InterPro" id="IPR036396">
    <property type="entry name" value="Cyt_P450_sf"/>
</dbReference>
<gene>
    <name evidence="10" type="ORF">BO82DRAFT_386905</name>
</gene>
<comment type="similarity">
    <text evidence="2 9">Belongs to the cytochrome P450 family.</text>
</comment>
<dbReference type="RefSeq" id="XP_025487304.1">
    <property type="nucleotide sequence ID" value="XM_025638272.1"/>
</dbReference>
<dbReference type="AlphaFoldDB" id="A0A319BWM8"/>